<feature type="domain" description="SAM-dependent MTase RsmB/NOP-type" evidence="6">
    <location>
        <begin position="1"/>
        <end position="63"/>
    </location>
</feature>
<reference evidence="7 8" key="1">
    <citation type="journal article" date="2013" name="PLoS ONE">
        <title>Lactobacillus paracasei comparative genomics: towards species pan-genome definition and exploitation of diversity.</title>
        <authorList>
            <person name="Smokvina T."/>
            <person name="Wels M."/>
            <person name="Polka J."/>
            <person name="Chervaux C."/>
            <person name="Brisse S."/>
            <person name="Boekhorst J."/>
            <person name="van Hylckama Vlieg J.E."/>
            <person name="Siezen R.J."/>
        </authorList>
    </citation>
    <scope>NUCLEOTIDE SEQUENCE [LARGE SCALE GENOMIC DNA]</scope>
    <source>
        <strain evidence="7 8">Lpp126</strain>
    </source>
</reference>
<feature type="active site" description="Nucleophile" evidence="5">
    <location>
        <position position="1"/>
    </location>
</feature>
<evidence type="ECO:0000256" key="2">
    <source>
        <dbReference type="ARBA" id="ARBA00022679"/>
    </source>
</evidence>
<evidence type="ECO:0000256" key="3">
    <source>
        <dbReference type="ARBA" id="ARBA00022691"/>
    </source>
</evidence>
<feature type="non-terminal residue" evidence="7">
    <location>
        <position position="1"/>
    </location>
</feature>
<dbReference type="PROSITE" id="PS51686">
    <property type="entry name" value="SAM_MT_RSMB_NOP"/>
    <property type="match status" value="1"/>
</dbReference>
<evidence type="ECO:0000313" key="8">
    <source>
        <dbReference type="Proteomes" id="UP000014243"/>
    </source>
</evidence>
<keyword evidence="2 5" id="KW-0808">Transferase</keyword>
<evidence type="ECO:0000256" key="4">
    <source>
        <dbReference type="ARBA" id="ARBA00022884"/>
    </source>
</evidence>
<dbReference type="Pfam" id="PF01189">
    <property type="entry name" value="Methyltr_RsmB-F"/>
    <property type="match status" value="1"/>
</dbReference>
<evidence type="ECO:0000259" key="6">
    <source>
        <dbReference type="PROSITE" id="PS51686"/>
    </source>
</evidence>
<dbReference type="Proteomes" id="UP000014243">
    <property type="component" value="Unassembled WGS sequence"/>
</dbReference>
<dbReference type="AlphaFoldDB" id="S2QWI8"/>
<dbReference type="GO" id="GO:0032259">
    <property type="term" value="P:methylation"/>
    <property type="evidence" value="ECO:0007669"/>
    <property type="project" value="UniProtKB-KW"/>
</dbReference>
<gene>
    <name evidence="7" type="ORF">Lpp126_18122</name>
</gene>
<dbReference type="InterPro" id="IPR049560">
    <property type="entry name" value="MeTrfase_RsmB-F_NOP2_cat"/>
</dbReference>
<dbReference type="InterPro" id="IPR029063">
    <property type="entry name" value="SAM-dependent_MTases_sf"/>
</dbReference>
<sequence length="64" mass="7321">CTMVKEENQDVVAQFLAAHPEFEQVSVPTLKPLHKAHNGHRALQLFPDDYDTDGFFIASLIRRK</sequence>
<comment type="similarity">
    <text evidence="5">Belongs to the class I-like SAM-binding methyltransferase superfamily. RsmB/NOP family.</text>
</comment>
<name>S2QWI8_LACPA</name>
<protein>
    <submittedName>
        <fullName evidence="7">16S rRNA methyltransferase B</fullName>
    </submittedName>
</protein>
<evidence type="ECO:0000256" key="1">
    <source>
        <dbReference type="ARBA" id="ARBA00022603"/>
    </source>
</evidence>
<comment type="caution">
    <text evidence="5">Lacks conserved residue(s) required for the propagation of feature annotation.</text>
</comment>
<keyword evidence="3 5" id="KW-0949">S-adenosyl-L-methionine</keyword>
<dbReference type="EMBL" id="ANKC01001284">
    <property type="protein sequence ID" value="EPC69584.1"/>
    <property type="molecule type" value="Genomic_DNA"/>
</dbReference>
<dbReference type="PATRIC" id="fig|1256206.3.peg.2786"/>
<comment type="caution">
    <text evidence="7">The sequence shown here is derived from an EMBL/GenBank/DDBJ whole genome shotgun (WGS) entry which is preliminary data.</text>
</comment>
<dbReference type="GO" id="GO:0003723">
    <property type="term" value="F:RNA binding"/>
    <property type="evidence" value="ECO:0007669"/>
    <property type="project" value="UniProtKB-UniRule"/>
</dbReference>
<dbReference type="SUPFAM" id="SSF53335">
    <property type="entry name" value="S-adenosyl-L-methionine-dependent methyltransferases"/>
    <property type="match status" value="1"/>
</dbReference>
<evidence type="ECO:0000313" key="7">
    <source>
        <dbReference type="EMBL" id="EPC69584.1"/>
    </source>
</evidence>
<accession>S2QWI8</accession>
<organism evidence="7 8">
    <name type="scientific">Lacticaseibacillus paracasei subsp. paracasei Lpp126</name>
    <dbReference type="NCBI Taxonomy" id="1256206"/>
    <lineage>
        <taxon>Bacteria</taxon>
        <taxon>Bacillati</taxon>
        <taxon>Bacillota</taxon>
        <taxon>Bacilli</taxon>
        <taxon>Lactobacillales</taxon>
        <taxon>Lactobacillaceae</taxon>
        <taxon>Lacticaseibacillus</taxon>
    </lineage>
</organism>
<dbReference type="InterPro" id="IPR001678">
    <property type="entry name" value="MeTrfase_RsmB-F_NOP2_dom"/>
</dbReference>
<keyword evidence="4 5" id="KW-0694">RNA-binding</keyword>
<evidence type="ECO:0000256" key="5">
    <source>
        <dbReference type="PROSITE-ProRule" id="PRU01023"/>
    </source>
</evidence>
<proteinExistence type="inferred from homology"/>
<dbReference type="GO" id="GO:0008168">
    <property type="term" value="F:methyltransferase activity"/>
    <property type="evidence" value="ECO:0007669"/>
    <property type="project" value="UniProtKB-KW"/>
</dbReference>
<keyword evidence="1 5" id="KW-0489">Methyltransferase</keyword>
<dbReference type="Gene3D" id="3.40.50.150">
    <property type="entry name" value="Vaccinia Virus protein VP39"/>
    <property type="match status" value="1"/>
</dbReference>